<proteinExistence type="predicted"/>
<name>A0A364Y2D0_9BACT</name>
<evidence type="ECO:0000313" key="2">
    <source>
        <dbReference type="EMBL" id="RAW00267.1"/>
    </source>
</evidence>
<sequence>MPFVAGIVICGISLYIFVLFSFMSLTLSQESLDVDYEKIEKEGTSTQGVVTDISTIYSASINGRHPSDISYDYVVDGDTLYGQFRTIDPDVFDLYVGDEVDVRYLGSNSMLTDFETFSFPFQIIQYVCLIFLGIGVTLMLYAVIRVVVKSQLLKYGKIVEATFVKTDPMLSVAFSTKGVVFYQYTTSTGRVINAKCKTDDLFLFREVKPGDPIKIFVGTKNENNSSLIPAVEAQRNRWVI</sequence>
<protein>
    <recommendedName>
        <fullName evidence="4">DUF3592 domain-containing protein</fullName>
    </recommendedName>
</protein>
<dbReference type="EMBL" id="QMFY01000007">
    <property type="protein sequence ID" value="RAW00267.1"/>
    <property type="molecule type" value="Genomic_DNA"/>
</dbReference>
<reference evidence="2 3" key="1">
    <citation type="submission" date="2018-06" db="EMBL/GenBank/DDBJ databases">
        <title>Chryseolinea flavus sp. nov., a member of the phylum Bacteroidetes isolated from soil.</title>
        <authorList>
            <person name="Li Y."/>
            <person name="Wang J."/>
        </authorList>
    </citation>
    <scope>NUCLEOTIDE SEQUENCE [LARGE SCALE GENOMIC DNA]</scope>
    <source>
        <strain evidence="2 3">SDU1-6</strain>
    </source>
</reference>
<keyword evidence="3" id="KW-1185">Reference proteome</keyword>
<dbReference type="AlphaFoldDB" id="A0A364Y2D0"/>
<evidence type="ECO:0008006" key="4">
    <source>
        <dbReference type="Google" id="ProtNLM"/>
    </source>
</evidence>
<evidence type="ECO:0000313" key="3">
    <source>
        <dbReference type="Proteomes" id="UP000251889"/>
    </source>
</evidence>
<gene>
    <name evidence="2" type="ORF">DQQ10_14500</name>
</gene>
<organism evidence="2 3">
    <name type="scientific">Pseudochryseolinea flava</name>
    <dbReference type="NCBI Taxonomy" id="2059302"/>
    <lineage>
        <taxon>Bacteria</taxon>
        <taxon>Pseudomonadati</taxon>
        <taxon>Bacteroidota</taxon>
        <taxon>Cytophagia</taxon>
        <taxon>Cytophagales</taxon>
        <taxon>Fulvivirgaceae</taxon>
        <taxon>Pseudochryseolinea</taxon>
    </lineage>
</organism>
<dbReference type="Proteomes" id="UP000251889">
    <property type="component" value="Unassembled WGS sequence"/>
</dbReference>
<accession>A0A364Y2D0</accession>
<keyword evidence="1" id="KW-0472">Membrane</keyword>
<evidence type="ECO:0000256" key="1">
    <source>
        <dbReference type="SAM" id="Phobius"/>
    </source>
</evidence>
<keyword evidence="1" id="KW-1133">Transmembrane helix</keyword>
<feature type="transmembrane region" description="Helical" evidence="1">
    <location>
        <begin position="7"/>
        <end position="27"/>
    </location>
</feature>
<feature type="transmembrane region" description="Helical" evidence="1">
    <location>
        <begin position="123"/>
        <end position="148"/>
    </location>
</feature>
<keyword evidence="1" id="KW-0812">Transmembrane</keyword>
<comment type="caution">
    <text evidence="2">The sequence shown here is derived from an EMBL/GenBank/DDBJ whole genome shotgun (WGS) entry which is preliminary data.</text>
</comment>